<dbReference type="EMBL" id="JAOPJF010000009">
    <property type="protein sequence ID" value="KAK1148101.1"/>
    <property type="molecule type" value="Genomic_DNA"/>
</dbReference>
<organism evidence="1 2">
    <name type="scientific">Aspergillus melleus</name>
    <dbReference type="NCBI Taxonomy" id="138277"/>
    <lineage>
        <taxon>Eukaryota</taxon>
        <taxon>Fungi</taxon>
        <taxon>Dikarya</taxon>
        <taxon>Ascomycota</taxon>
        <taxon>Pezizomycotina</taxon>
        <taxon>Eurotiomycetes</taxon>
        <taxon>Eurotiomycetidae</taxon>
        <taxon>Eurotiales</taxon>
        <taxon>Aspergillaceae</taxon>
        <taxon>Aspergillus</taxon>
        <taxon>Aspergillus subgen. Circumdati</taxon>
    </lineage>
</organism>
<evidence type="ECO:0000313" key="2">
    <source>
        <dbReference type="Proteomes" id="UP001177260"/>
    </source>
</evidence>
<comment type="caution">
    <text evidence="1">The sequence shown here is derived from an EMBL/GenBank/DDBJ whole genome shotgun (WGS) entry which is preliminary data.</text>
</comment>
<reference evidence="1 2" key="1">
    <citation type="journal article" date="2023" name="ACS Omega">
        <title>Identification of the Neoaspergillic Acid Biosynthesis Gene Cluster by Establishing an In Vitro CRISPR-Ribonucleoprotein Genetic System in Aspergillus melleus.</title>
        <authorList>
            <person name="Yuan B."/>
            <person name="Grau M.F."/>
            <person name="Murata R.M."/>
            <person name="Torok T."/>
            <person name="Venkateswaran K."/>
            <person name="Stajich J.E."/>
            <person name="Wang C.C.C."/>
        </authorList>
    </citation>
    <scope>NUCLEOTIDE SEQUENCE [LARGE SCALE GENOMIC DNA]</scope>
    <source>
        <strain evidence="1 2">IMV 1140</strain>
    </source>
</reference>
<gene>
    <name evidence="1" type="ORF">N8T08_010739</name>
</gene>
<sequence length="235" mass="26665">MERGYTVAYDGVGLRIYDIMVHWWNDNYVWRCPSSFLNEFFSANVGQRHLDVGVGTGYFPAHHRQRVLQKGESWPQHLTLVDMNTLCLERSAARVGCPEHTTTLRADVFEPIKLPAEDGTGPGTTESRKYDSISLMYLLHCLPPPCARKATVFAHLKEHLKPNGTLFGATILGQRVEHNWLGRITMGLYNYKGIFGNSGDDPEVFKKELRNEFDDVDAWVVGAVLVFRARKPKLT</sequence>
<accession>A0ACC3BCH6</accession>
<proteinExistence type="predicted"/>
<name>A0ACC3BCH6_9EURO</name>
<evidence type="ECO:0000313" key="1">
    <source>
        <dbReference type="EMBL" id="KAK1148101.1"/>
    </source>
</evidence>
<protein>
    <submittedName>
        <fullName evidence="1">Uncharacterized protein</fullName>
    </submittedName>
</protein>
<keyword evidence="2" id="KW-1185">Reference proteome</keyword>
<dbReference type="Proteomes" id="UP001177260">
    <property type="component" value="Unassembled WGS sequence"/>
</dbReference>